<evidence type="ECO:0008006" key="3">
    <source>
        <dbReference type="Google" id="ProtNLM"/>
    </source>
</evidence>
<name>Q97JV7_CLOAB</name>
<dbReference type="AlphaFoldDB" id="Q97JV7"/>
<dbReference type="GeneID" id="44997676"/>
<evidence type="ECO:0000313" key="1">
    <source>
        <dbReference type="EMBL" id="AAK79138.1"/>
    </source>
</evidence>
<protein>
    <recommendedName>
        <fullName evidence="3">DUF4177 domain-containing protein</fullName>
    </recommendedName>
</protein>
<proteinExistence type="predicted"/>
<dbReference type="EMBL" id="AE001437">
    <property type="protein sequence ID" value="AAK79138.1"/>
    <property type="molecule type" value="Genomic_DNA"/>
</dbReference>
<dbReference type="Proteomes" id="UP000000814">
    <property type="component" value="Chromosome"/>
</dbReference>
<dbReference type="PIR" id="G97043">
    <property type="entry name" value="G97043"/>
</dbReference>
<dbReference type="PATRIC" id="fig|272562.8.peg.1371"/>
<organism evidence="1 2">
    <name type="scientific">Clostridium acetobutylicum (strain ATCC 824 / DSM 792 / JCM 1419 / IAM 19013 / LMG 5710 / NBRC 13948 / NRRL B-527 / VKM B-1787 / 2291 / W)</name>
    <dbReference type="NCBI Taxonomy" id="272562"/>
    <lineage>
        <taxon>Bacteria</taxon>
        <taxon>Bacillati</taxon>
        <taxon>Bacillota</taxon>
        <taxon>Clostridia</taxon>
        <taxon>Eubacteriales</taxon>
        <taxon>Clostridiaceae</taxon>
        <taxon>Clostridium</taxon>
    </lineage>
</organism>
<dbReference type="STRING" id="272562.CA_C1166"/>
<accession>Q97JV7</accession>
<dbReference type="HOGENOM" id="CLU_2647996_0_0_9"/>
<gene>
    <name evidence="1" type="ordered locus">CA_C1166</name>
</gene>
<sequence>MRKIENKLYRIQYYTRVEIVEAEIKKELFEYLAKQESKGYLISSVVEIDYYTGKTPRIAFKTNNEYKKIKRTLQIK</sequence>
<keyword evidence="2" id="KW-1185">Reference proteome</keyword>
<dbReference type="KEGG" id="cac:CA_C1166"/>
<reference evidence="1 2" key="1">
    <citation type="journal article" date="2001" name="J. Bacteriol.">
        <title>Genome sequence and comparative analysis of the solvent-producing bacterium Clostridium acetobutylicum.</title>
        <authorList>
            <person name="Nolling J."/>
            <person name="Breton G."/>
            <person name="Omelchenko M.V."/>
            <person name="Makarova K.S."/>
            <person name="Zeng Q."/>
            <person name="Gibson R."/>
            <person name="Lee H.M."/>
            <person name="Dubois J."/>
            <person name="Qiu D."/>
            <person name="Hitti J."/>
            <person name="Wolf Y.I."/>
            <person name="Tatusov R.L."/>
            <person name="Sabathe F."/>
            <person name="Doucette-Stamm L."/>
            <person name="Soucaille P."/>
            <person name="Daly M.J."/>
            <person name="Bennett G.N."/>
            <person name="Koonin E.V."/>
            <person name="Smith D.R."/>
        </authorList>
    </citation>
    <scope>NUCLEOTIDE SEQUENCE [LARGE SCALE GENOMIC DNA]</scope>
    <source>
        <strain evidence="2">ATCC 824 / DSM 792 / JCM 1419 / LMG 5710 / VKM B-1787</strain>
    </source>
</reference>
<dbReference type="RefSeq" id="WP_010964479.1">
    <property type="nucleotide sequence ID" value="NC_003030.1"/>
</dbReference>
<evidence type="ECO:0000313" key="2">
    <source>
        <dbReference type="Proteomes" id="UP000000814"/>
    </source>
</evidence>